<dbReference type="GO" id="GO:0008982">
    <property type="term" value="F:protein-N(PI)-phosphohistidine-sugar phosphotransferase activity"/>
    <property type="evidence" value="ECO:0007669"/>
    <property type="project" value="InterPro"/>
</dbReference>
<dbReference type="STRING" id="1529.SAMN04487885_10531"/>
<accession>A0A1I2KCL3</accession>
<organism evidence="2 3">
    <name type="scientific">Clostridium cadaveris</name>
    <dbReference type="NCBI Taxonomy" id="1529"/>
    <lineage>
        <taxon>Bacteria</taxon>
        <taxon>Bacillati</taxon>
        <taxon>Bacillota</taxon>
        <taxon>Clostridia</taxon>
        <taxon>Eubacteriales</taxon>
        <taxon>Clostridiaceae</taxon>
        <taxon>Clostridium</taxon>
    </lineage>
</organism>
<dbReference type="Proteomes" id="UP000182135">
    <property type="component" value="Unassembled WGS sequence"/>
</dbReference>
<dbReference type="Gene3D" id="3.40.50.2300">
    <property type="match status" value="1"/>
</dbReference>
<protein>
    <submittedName>
        <fullName evidence="2">PTS system IIB component, L-Asc family</fullName>
    </submittedName>
</protein>
<dbReference type="GeneID" id="90544052"/>
<name>A0A1I2KCL3_9CLOT</name>
<dbReference type="SUPFAM" id="SSF52794">
    <property type="entry name" value="PTS system IIB component-like"/>
    <property type="match status" value="1"/>
</dbReference>
<evidence type="ECO:0000256" key="1">
    <source>
        <dbReference type="ARBA" id="ARBA00022679"/>
    </source>
</evidence>
<reference evidence="2 3" key="1">
    <citation type="submission" date="2016-10" db="EMBL/GenBank/DDBJ databases">
        <authorList>
            <person name="de Groot N.N."/>
        </authorList>
    </citation>
    <scope>NUCLEOTIDE SEQUENCE [LARGE SCALE GENOMIC DNA]</scope>
    <source>
        <strain evidence="2 3">NLAE-zl-G419</strain>
    </source>
</reference>
<dbReference type="AlphaFoldDB" id="A0A1I2KCL3"/>
<evidence type="ECO:0000313" key="2">
    <source>
        <dbReference type="EMBL" id="SFF64078.1"/>
    </source>
</evidence>
<dbReference type="RefSeq" id="WP_027639535.1">
    <property type="nucleotide sequence ID" value="NZ_BAAACD010000018.1"/>
</dbReference>
<dbReference type="EMBL" id="FOOE01000005">
    <property type="protein sequence ID" value="SFF64078.1"/>
    <property type="molecule type" value="Genomic_DNA"/>
</dbReference>
<dbReference type="Pfam" id="PF02302">
    <property type="entry name" value="PTS_IIB"/>
    <property type="match status" value="1"/>
</dbReference>
<dbReference type="InterPro" id="IPR003501">
    <property type="entry name" value="PTS_EIIB_2/3"/>
</dbReference>
<dbReference type="eggNOG" id="COG3414">
    <property type="taxonomic scope" value="Bacteria"/>
</dbReference>
<dbReference type="OrthoDB" id="6603449at2"/>
<keyword evidence="1" id="KW-0808">Transferase</keyword>
<dbReference type="PROSITE" id="PS51099">
    <property type="entry name" value="PTS_EIIB_TYPE_2"/>
    <property type="match status" value="1"/>
</dbReference>
<evidence type="ECO:0000313" key="3">
    <source>
        <dbReference type="Proteomes" id="UP000182135"/>
    </source>
</evidence>
<sequence length="89" mass="9407">MKILVCCGSGLGSSFMIEMNIKKVLTELGKTGVEVNHADLSSAKGMPADIYVGTRDIAVQLNGLGGKVVSLNNMIDINELKTKLQEALA</sequence>
<gene>
    <name evidence="2" type="ORF">SAMN04487885_10531</name>
</gene>
<dbReference type="CDD" id="cd05563">
    <property type="entry name" value="PTS_IIB_ascorbate"/>
    <property type="match status" value="1"/>
</dbReference>
<dbReference type="InterPro" id="IPR036095">
    <property type="entry name" value="PTS_EIIB-like_sf"/>
</dbReference>
<dbReference type="GO" id="GO:0009401">
    <property type="term" value="P:phosphoenolpyruvate-dependent sugar phosphotransferase system"/>
    <property type="evidence" value="ECO:0007669"/>
    <property type="project" value="InterPro"/>
</dbReference>
<proteinExistence type="predicted"/>
<dbReference type="InterPro" id="IPR013011">
    <property type="entry name" value="PTS_EIIB_2"/>
</dbReference>
<keyword evidence="3" id="KW-1185">Reference proteome</keyword>